<proteinExistence type="predicted"/>
<reference evidence="1" key="1">
    <citation type="journal article" date="2014" name="Front. Microbiol.">
        <title>High frequency of phylogenetically diverse reductive dehalogenase-homologous genes in deep subseafloor sedimentary metagenomes.</title>
        <authorList>
            <person name="Kawai M."/>
            <person name="Futagami T."/>
            <person name="Toyoda A."/>
            <person name="Takaki Y."/>
            <person name="Nishi S."/>
            <person name="Hori S."/>
            <person name="Arai W."/>
            <person name="Tsubouchi T."/>
            <person name="Morono Y."/>
            <person name="Uchiyama I."/>
            <person name="Ito T."/>
            <person name="Fujiyama A."/>
            <person name="Inagaki F."/>
            <person name="Takami H."/>
        </authorList>
    </citation>
    <scope>NUCLEOTIDE SEQUENCE</scope>
    <source>
        <strain evidence="1">Expedition CK06-06</strain>
    </source>
</reference>
<dbReference type="AlphaFoldDB" id="X1PAD1"/>
<dbReference type="PANTHER" id="PTHR36932">
    <property type="entry name" value="CAPSULAR POLYSACCHARIDE BIOSYNTHESIS PROTEIN"/>
    <property type="match status" value="1"/>
</dbReference>
<dbReference type="EMBL" id="BARV01023670">
    <property type="protein sequence ID" value="GAI39416.1"/>
    <property type="molecule type" value="Genomic_DNA"/>
</dbReference>
<gene>
    <name evidence="1" type="ORF">S06H3_38790</name>
</gene>
<evidence type="ECO:0008006" key="2">
    <source>
        <dbReference type="Google" id="ProtNLM"/>
    </source>
</evidence>
<feature type="non-terminal residue" evidence="1">
    <location>
        <position position="1"/>
    </location>
</feature>
<evidence type="ECO:0000313" key="1">
    <source>
        <dbReference type="EMBL" id="GAI39416.1"/>
    </source>
</evidence>
<protein>
    <recommendedName>
        <fullName evidence="2">AMP-dependent synthetase/ligase domain-containing protein</fullName>
    </recommendedName>
</protein>
<dbReference type="InterPro" id="IPR053158">
    <property type="entry name" value="CapK_Type1_Caps_Biosynth"/>
</dbReference>
<accession>X1PAD1</accession>
<comment type="caution">
    <text evidence="1">The sequence shown here is derived from an EMBL/GenBank/DDBJ whole genome shotgun (WGS) entry which is preliminary data.</text>
</comment>
<feature type="non-terminal residue" evidence="1">
    <location>
        <position position="268"/>
    </location>
</feature>
<organism evidence="1">
    <name type="scientific">marine sediment metagenome</name>
    <dbReference type="NCBI Taxonomy" id="412755"/>
    <lineage>
        <taxon>unclassified sequences</taxon>
        <taxon>metagenomes</taxon>
        <taxon>ecological metagenomes</taxon>
    </lineage>
</organism>
<name>X1PAD1_9ZZZZ</name>
<dbReference type="PANTHER" id="PTHR36932:SF1">
    <property type="entry name" value="CAPSULAR POLYSACCHARIDE BIOSYNTHESIS PROTEIN"/>
    <property type="match status" value="1"/>
</dbReference>
<dbReference type="Gene3D" id="3.40.50.12780">
    <property type="entry name" value="N-terminal domain of ligase-like"/>
    <property type="match status" value="1"/>
</dbReference>
<sequence length="268" mass="30574">FYEEWFRGKALPKGQLVRHCQAWRELPVLTKEDIQTERGRIAADGLQGHVHESATGGSTGEPLRFWQDDNYRRHNVVDLYRSYEMCGWRPGDRVVHAWGADLDAADHVGARAVLTDRLLHNRLFINTFGMERCKIPEHAHRIADFKPELVVGYASSLDLFAEVIRHANIDIKPKAIQSSAETLDPRVRKRVEAAFQARVFDRYGGRECGVVAHECELHKGWHIFSNTHVVEILDDDWLPMACGTMGNIVITNLNNYAMPFVRYAVGDL</sequence>
<dbReference type="SUPFAM" id="SSF56801">
    <property type="entry name" value="Acetyl-CoA synthetase-like"/>
    <property type="match status" value="1"/>
</dbReference>
<dbReference type="InterPro" id="IPR042099">
    <property type="entry name" value="ANL_N_sf"/>
</dbReference>